<evidence type="ECO:0000313" key="3">
    <source>
        <dbReference type="EMBL" id="MBB4100509.1"/>
    </source>
</evidence>
<dbReference type="RefSeq" id="WP_183999794.1">
    <property type="nucleotide sequence ID" value="NZ_JACIEH010000003.1"/>
</dbReference>
<protein>
    <submittedName>
        <fullName evidence="3">EAL domain-containing protein (Putative c-di-GMP-specific phosphodiesterase class I)</fullName>
    </submittedName>
</protein>
<dbReference type="Pfam" id="PF00563">
    <property type="entry name" value="EAL"/>
    <property type="match status" value="1"/>
</dbReference>
<dbReference type="SUPFAM" id="SSF141868">
    <property type="entry name" value="EAL domain-like"/>
    <property type="match status" value="1"/>
</dbReference>
<dbReference type="AlphaFoldDB" id="A0A7W6NZC3"/>
<evidence type="ECO:0000259" key="2">
    <source>
        <dbReference type="PROSITE" id="PS50883"/>
    </source>
</evidence>
<gene>
    <name evidence="3" type="ORF">GGR46_004081</name>
</gene>
<organism evidence="3 4">
    <name type="scientific">Sphingomonas kyeonggiensis</name>
    <dbReference type="NCBI Taxonomy" id="1268553"/>
    <lineage>
        <taxon>Bacteria</taxon>
        <taxon>Pseudomonadati</taxon>
        <taxon>Pseudomonadota</taxon>
        <taxon>Alphaproteobacteria</taxon>
        <taxon>Sphingomonadales</taxon>
        <taxon>Sphingomonadaceae</taxon>
        <taxon>Sphingomonas</taxon>
    </lineage>
</organism>
<dbReference type="InterPro" id="IPR050706">
    <property type="entry name" value="Cyclic-di-GMP_PDE-like"/>
</dbReference>
<dbReference type="InterPro" id="IPR001633">
    <property type="entry name" value="EAL_dom"/>
</dbReference>
<evidence type="ECO:0000256" key="1">
    <source>
        <dbReference type="SAM" id="MobiDB-lite"/>
    </source>
</evidence>
<keyword evidence="4" id="KW-1185">Reference proteome</keyword>
<dbReference type="GO" id="GO:0071111">
    <property type="term" value="F:cyclic-guanylate-specific phosphodiesterase activity"/>
    <property type="evidence" value="ECO:0007669"/>
    <property type="project" value="InterPro"/>
</dbReference>
<reference evidence="3 4" key="1">
    <citation type="submission" date="2020-08" db="EMBL/GenBank/DDBJ databases">
        <title>Genomic Encyclopedia of Type Strains, Phase IV (KMG-IV): sequencing the most valuable type-strain genomes for metagenomic binning, comparative biology and taxonomic classification.</title>
        <authorList>
            <person name="Goeker M."/>
        </authorList>
    </citation>
    <scope>NUCLEOTIDE SEQUENCE [LARGE SCALE GENOMIC DNA]</scope>
    <source>
        <strain evidence="3 4">DSM 101806</strain>
    </source>
</reference>
<feature type="domain" description="EAL" evidence="2">
    <location>
        <begin position="1"/>
        <end position="244"/>
    </location>
</feature>
<accession>A0A7W6NZC3</accession>
<comment type="caution">
    <text evidence="3">The sequence shown here is derived from an EMBL/GenBank/DDBJ whole genome shotgun (WGS) entry which is preliminary data.</text>
</comment>
<dbReference type="Gene3D" id="3.20.20.450">
    <property type="entry name" value="EAL domain"/>
    <property type="match status" value="1"/>
</dbReference>
<sequence length="276" mass="29190">MQTEPAQHGPQSGLAIAFQPMIATATGLPFAWAAIASAQGRSFAQIAAALAPEARAELEMDRISAAITGALDAGLLEGEALLAIPVGAAGGAPDALLAHLFRTAVEHRVALGRIVVEINADERGDLAPVAALAQACVDRGIAIAFDSFAVGPLAVRLLGRFTPRFVKLDAGLVRNISDSRSRRVIVEGVLRLARNMDVTLIANGIVRREDLVLLCTMGIRHMQGDWIAPAQAHPLPRPHIARREPRSTVPQHRRLAAHQRSASNRPSASSSIAQAL</sequence>
<dbReference type="PROSITE" id="PS50883">
    <property type="entry name" value="EAL"/>
    <property type="match status" value="1"/>
</dbReference>
<feature type="region of interest" description="Disordered" evidence="1">
    <location>
        <begin position="242"/>
        <end position="276"/>
    </location>
</feature>
<dbReference type="Proteomes" id="UP000557392">
    <property type="component" value="Unassembled WGS sequence"/>
</dbReference>
<dbReference type="InterPro" id="IPR035919">
    <property type="entry name" value="EAL_sf"/>
</dbReference>
<name>A0A7W6NZC3_9SPHN</name>
<dbReference type="EMBL" id="JACIEH010000003">
    <property type="protein sequence ID" value="MBB4100509.1"/>
    <property type="molecule type" value="Genomic_DNA"/>
</dbReference>
<dbReference type="SMART" id="SM00052">
    <property type="entry name" value="EAL"/>
    <property type="match status" value="1"/>
</dbReference>
<dbReference type="PANTHER" id="PTHR33121:SF70">
    <property type="entry name" value="SIGNALING PROTEIN YKOW"/>
    <property type="match status" value="1"/>
</dbReference>
<proteinExistence type="predicted"/>
<evidence type="ECO:0000313" key="4">
    <source>
        <dbReference type="Proteomes" id="UP000557392"/>
    </source>
</evidence>
<feature type="compositionally biased region" description="Low complexity" evidence="1">
    <location>
        <begin position="260"/>
        <end position="276"/>
    </location>
</feature>
<dbReference type="PANTHER" id="PTHR33121">
    <property type="entry name" value="CYCLIC DI-GMP PHOSPHODIESTERASE PDEF"/>
    <property type="match status" value="1"/>
</dbReference>